<dbReference type="PANTHER" id="PTHR30589:SF0">
    <property type="entry name" value="PHOSPHATIDYLGLYCEROL--PROLIPOPROTEIN DIACYLGLYCERYL TRANSFERASE"/>
    <property type="match status" value="1"/>
</dbReference>
<dbReference type="PANTHER" id="PTHR30589">
    <property type="entry name" value="PROLIPOPROTEIN DIACYLGLYCERYL TRANSFERASE"/>
    <property type="match status" value="1"/>
</dbReference>
<protein>
    <recommendedName>
        <fullName evidence="8">Prolipoprotein diacylglyceryl transferase</fullName>
    </recommendedName>
</protein>
<evidence type="ECO:0000256" key="6">
    <source>
        <dbReference type="SAM" id="Phobius"/>
    </source>
</evidence>
<evidence type="ECO:0000256" key="5">
    <source>
        <dbReference type="ARBA" id="ARBA00023136"/>
    </source>
</evidence>
<dbReference type="InterPro" id="IPR001640">
    <property type="entry name" value="Lgt"/>
</dbReference>
<dbReference type="GO" id="GO:0042158">
    <property type="term" value="P:lipoprotein biosynthetic process"/>
    <property type="evidence" value="ECO:0007669"/>
    <property type="project" value="InterPro"/>
</dbReference>
<dbReference type="GO" id="GO:0008961">
    <property type="term" value="F:phosphatidylglycerol-prolipoprotein diacylglyceryl transferase activity"/>
    <property type="evidence" value="ECO:0007669"/>
    <property type="project" value="InterPro"/>
</dbReference>
<keyword evidence="1" id="KW-1003">Cell membrane</keyword>
<evidence type="ECO:0000256" key="2">
    <source>
        <dbReference type="ARBA" id="ARBA00022679"/>
    </source>
</evidence>
<feature type="transmembrane region" description="Helical" evidence="6">
    <location>
        <begin position="20"/>
        <end position="37"/>
    </location>
</feature>
<feature type="non-terminal residue" evidence="7">
    <location>
        <position position="185"/>
    </location>
</feature>
<sequence>MLTISINPIAFTIGSLTVRWYGITVALAVIALLAMTLRETKRLGISQDIIYNLFLWGIIGGFIASRLVHVIDHVVTHPEEPIQIIGFAGLSLYGAIIGALLAVWVYMKVRRIPFSSLAGVGDAIAVGAPLAQAIGRVGCAINGCCHGKLSPFQSFPGAVLYTPRDVIPVQYWGVPLYPAQIYFLL</sequence>
<evidence type="ECO:0000256" key="3">
    <source>
        <dbReference type="ARBA" id="ARBA00022692"/>
    </source>
</evidence>
<evidence type="ECO:0000256" key="4">
    <source>
        <dbReference type="ARBA" id="ARBA00022989"/>
    </source>
</evidence>
<dbReference type="GO" id="GO:0005886">
    <property type="term" value="C:plasma membrane"/>
    <property type="evidence" value="ECO:0007669"/>
    <property type="project" value="InterPro"/>
</dbReference>
<keyword evidence="4 6" id="KW-1133">Transmembrane helix</keyword>
<comment type="caution">
    <text evidence="7">The sequence shown here is derived from an EMBL/GenBank/DDBJ whole genome shotgun (WGS) entry which is preliminary data.</text>
</comment>
<evidence type="ECO:0000256" key="1">
    <source>
        <dbReference type="ARBA" id="ARBA00022475"/>
    </source>
</evidence>
<dbReference type="Pfam" id="PF01790">
    <property type="entry name" value="LGT"/>
    <property type="match status" value="1"/>
</dbReference>
<feature type="transmembrane region" description="Helical" evidence="6">
    <location>
        <begin position="83"/>
        <end position="107"/>
    </location>
</feature>
<evidence type="ECO:0000313" key="7">
    <source>
        <dbReference type="EMBL" id="GAI06187.1"/>
    </source>
</evidence>
<feature type="transmembrane region" description="Helical" evidence="6">
    <location>
        <begin position="49"/>
        <end position="71"/>
    </location>
</feature>
<gene>
    <name evidence="7" type="ORF">S06H3_23313</name>
</gene>
<keyword evidence="2" id="KW-0808">Transferase</keyword>
<keyword evidence="5 6" id="KW-0472">Membrane</keyword>
<organism evidence="7">
    <name type="scientific">marine sediment metagenome</name>
    <dbReference type="NCBI Taxonomy" id="412755"/>
    <lineage>
        <taxon>unclassified sequences</taxon>
        <taxon>metagenomes</taxon>
        <taxon>ecological metagenomes</taxon>
    </lineage>
</organism>
<keyword evidence="3 6" id="KW-0812">Transmembrane</keyword>
<reference evidence="7" key="1">
    <citation type="journal article" date="2014" name="Front. Microbiol.">
        <title>High frequency of phylogenetically diverse reductive dehalogenase-homologous genes in deep subseafloor sedimentary metagenomes.</title>
        <authorList>
            <person name="Kawai M."/>
            <person name="Futagami T."/>
            <person name="Toyoda A."/>
            <person name="Takaki Y."/>
            <person name="Nishi S."/>
            <person name="Hori S."/>
            <person name="Arai W."/>
            <person name="Tsubouchi T."/>
            <person name="Morono Y."/>
            <person name="Uchiyama I."/>
            <person name="Ito T."/>
            <person name="Fujiyama A."/>
            <person name="Inagaki F."/>
            <person name="Takami H."/>
        </authorList>
    </citation>
    <scope>NUCLEOTIDE SEQUENCE</scope>
    <source>
        <strain evidence="7">Expedition CK06-06</strain>
    </source>
</reference>
<accession>X1KGM5</accession>
<dbReference type="AlphaFoldDB" id="X1KGM5"/>
<evidence type="ECO:0008006" key="8">
    <source>
        <dbReference type="Google" id="ProtNLM"/>
    </source>
</evidence>
<dbReference type="EMBL" id="BARV01012646">
    <property type="protein sequence ID" value="GAI06187.1"/>
    <property type="molecule type" value="Genomic_DNA"/>
</dbReference>
<proteinExistence type="predicted"/>
<name>X1KGM5_9ZZZZ</name>